<keyword evidence="2" id="KW-1185">Reference proteome</keyword>
<dbReference type="STRING" id="8469.M7BDE4"/>
<gene>
    <name evidence="1" type="ORF">UY3_07669</name>
</gene>
<sequence>MNGGCCGSPASRSPVRTSYSLLKTPPWGLSCCFALQVALGPSAVVRVPDPRHGAEPPRAPHGQERLPLVQAPSFEFLIPAMVLSRHVPHTARNVASARCFGESEQNGAIIE</sequence>
<dbReference type="EMBL" id="KB529356">
    <property type="protein sequence ID" value="EMP35184.1"/>
    <property type="molecule type" value="Genomic_DNA"/>
</dbReference>
<evidence type="ECO:0000313" key="2">
    <source>
        <dbReference type="Proteomes" id="UP000031443"/>
    </source>
</evidence>
<dbReference type="AlphaFoldDB" id="M7BDE4"/>
<reference evidence="2" key="1">
    <citation type="journal article" date="2013" name="Nat. Genet.">
        <title>The draft genomes of soft-shell turtle and green sea turtle yield insights into the development and evolution of the turtle-specific body plan.</title>
        <authorList>
            <person name="Wang Z."/>
            <person name="Pascual-Anaya J."/>
            <person name="Zadissa A."/>
            <person name="Li W."/>
            <person name="Niimura Y."/>
            <person name="Huang Z."/>
            <person name="Li C."/>
            <person name="White S."/>
            <person name="Xiong Z."/>
            <person name="Fang D."/>
            <person name="Wang B."/>
            <person name="Ming Y."/>
            <person name="Chen Y."/>
            <person name="Zheng Y."/>
            <person name="Kuraku S."/>
            <person name="Pignatelli M."/>
            <person name="Herrero J."/>
            <person name="Beal K."/>
            <person name="Nozawa M."/>
            <person name="Li Q."/>
            <person name="Wang J."/>
            <person name="Zhang H."/>
            <person name="Yu L."/>
            <person name="Shigenobu S."/>
            <person name="Wang J."/>
            <person name="Liu J."/>
            <person name="Flicek P."/>
            <person name="Searle S."/>
            <person name="Wang J."/>
            <person name="Kuratani S."/>
            <person name="Yin Y."/>
            <person name="Aken B."/>
            <person name="Zhang G."/>
            <person name="Irie N."/>
        </authorList>
    </citation>
    <scope>NUCLEOTIDE SEQUENCE [LARGE SCALE GENOMIC DNA]</scope>
</reference>
<name>M7BDE4_CHEMY</name>
<organism evidence="1 2">
    <name type="scientific">Chelonia mydas</name>
    <name type="common">Green sea-turtle</name>
    <name type="synonym">Chelonia agassizi</name>
    <dbReference type="NCBI Taxonomy" id="8469"/>
    <lineage>
        <taxon>Eukaryota</taxon>
        <taxon>Metazoa</taxon>
        <taxon>Chordata</taxon>
        <taxon>Craniata</taxon>
        <taxon>Vertebrata</taxon>
        <taxon>Euteleostomi</taxon>
        <taxon>Archelosauria</taxon>
        <taxon>Testudinata</taxon>
        <taxon>Testudines</taxon>
        <taxon>Cryptodira</taxon>
        <taxon>Durocryptodira</taxon>
        <taxon>Americhelydia</taxon>
        <taxon>Chelonioidea</taxon>
        <taxon>Cheloniidae</taxon>
        <taxon>Chelonia</taxon>
    </lineage>
</organism>
<evidence type="ECO:0000313" key="1">
    <source>
        <dbReference type="EMBL" id="EMP35184.1"/>
    </source>
</evidence>
<protein>
    <submittedName>
        <fullName evidence="1">Uncharacterized protein</fullName>
    </submittedName>
</protein>
<proteinExistence type="predicted"/>
<dbReference type="Proteomes" id="UP000031443">
    <property type="component" value="Unassembled WGS sequence"/>
</dbReference>
<accession>M7BDE4</accession>